<proteinExistence type="predicted"/>
<dbReference type="Pfam" id="PF00932">
    <property type="entry name" value="LTD"/>
    <property type="match status" value="1"/>
</dbReference>
<name>A0A7C4XMQ9_UNCW3</name>
<dbReference type="InterPro" id="IPR001322">
    <property type="entry name" value="Lamin_tail_dom"/>
</dbReference>
<dbReference type="AlphaFoldDB" id="A0A7C4XMQ9"/>
<reference evidence="2" key="1">
    <citation type="journal article" date="2020" name="mSystems">
        <title>Genome- and Community-Level Interaction Insights into Carbon Utilization and Element Cycling Functions of Hydrothermarchaeota in Hydrothermal Sediment.</title>
        <authorList>
            <person name="Zhou Z."/>
            <person name="Liu Y."/>
            <person name="Xu W."/>
            <person name="Pan J."/>
            <person name="Luo Z.H."/>
            <person name="Li M."/>
        </authorList>
    </citation>
    <scope>NUCLEOTIDE SEQUENCE [LARGE SCALE GENOMIC DNA]</scope>
    <source>
        <strain evidence="2">SpSt-774</strain>
    </source>
</reference>
<gene>
    <name evidence="2" type="ORF">ENV60_06660</name>
</gene>
<evidence type="ECO:0000313" key="2">
    <source>
        <dbReference type="EMBL" id="HGV97960.1"/>
    </source>
</evidence>
<dbReference type="Pfam" id="PF13585">
    <property type="entry name" value="CHU_C"/>
    <property type="match status" value="1"/>
</dbReference>
<sequence>MLLFFLILASSRIIITEVMANVKGSDSGTGNPGDRNEFVEVYNQSSDTIDLSTYSLSDFDAVDIIKVWTDTSILNKCPDLRINSTLIFPNSYAVILDPEYTSTDTLGGYSQPYELPESTLILTVGNTTIGDGLSTKDPLILFSVADSCTTSFGTPFVEDDFPFDPGDGISLERIELNAPDSIWNWYPAIDPQGCTPGRENSVTNAFDLALNENLISFTPAVLKIGEDASIKIGVVNKGLRPVVYYQLKIFEDLNQDSSLNNGELIAEIPGENVGAFDTIYLYHTLKRPKQGEHTIGFLIEFEDDRDLTNNICFKTLRVLGTIGELSLSPQVFTPNGDGIDDCLQIDYRLPQSGGELTISIFDTRGKRVCDILKNKLMEKDKGTCYWDGELNNEQAQTGMYIVYLEYRYQNKITKAKKTTVLARK</sequence>
<protein>
    <recommendedName>
        <fullName evidence="1">LTD domain-containing protein</fullName>
    </recommendedName>
</protein>
<dbReference type="Gene3D" id="2.60.40.4070">
    <property type="match status" value="1"/>
</dbReference>
<comment type="caution">
    <text evidence="2">The sequence shown here is derived from an EMBL/GenBank/DDBJ whole genome shotgun (WGS) entry which is preliminary data.</text>
</comment>
<organism evidence="2">
    <name type="scientific">candidate division WOR-3 bacterium</name>
    <dbReference type="NCBI Taxonomy" id="2052148"/>
    <lineage>
        <taxon>Bacteria</taxon>
        <taxon>Bacteria division WOR-3</taxon>
    </lineage>
</organism>
<accession>A0A7C4XMQ9</accession>
<feature type="domain" description="LTD" evidence="1">
    <location>
        <begin position="9"/>
        <end position="99"/>
    </location>
</feature>
<dbReference type="EMBL" id="DTGZ01000125">
    <property type="protein sequence ID" value="HGV97960.1"/>
    <property type="molecule type" value="Genomic_DNA"/>
</dbReference>
<evidence type="ECO:0000259" key="1">
    <source>
        <dbReference type="Pfam" id="PF00932"/>
    </source>
</evidence>